<feature type="transmembrane region" description="Helical" evidence="1">
    <location>
        <begin position="295"/>
        <end position="317"/>
    </location>
</feature>
<accession>A0ABV6L0Y0</accession>
<keyword evidence="1" id="KW-1133">Transmembrane helix</keyword>
<dbReference type="Proteomes" id="UP001589828">
    <property type="component" value="Unassembled WGS sequence"/>
</dbReference>
<name>A0ABV6L0Y0_9SPHI</name>
<dbReference type="EMBL" id="JBHLTS010000007">
    <property type="protein sequence ID" value="MFC0513378.1"/>
    <property type="molecule type" value="Genomic_DNA"/>
</dbReference>
<evidence type="ECO:0000313" key="3">
    <source>
        <dbReference type="Proteomes" id="UP001589828"/>
    </source>
</evidence>
<organism evidence="2 3">
    <name type="scientific">Mucilaginibacter angelicae</name>
    <dbReference type="NCBI Taxonomy" id="869718"/>
    <lineage>
        <taxon>Bacteria</taxon>
        <taxon>Pseudomonadati</taxon>
        <taxon>Bacteroidota</taxon>
        <taxon>Sphingobacteriia</taxon>
        <taxon>Sphingobacteriales</taxon>
        <taxon>Sphingobacteriaceae</taxon>
        <taxon>Mucilaginibacter</taxon>
    </lineage>
</organism>
<keyword evidence="1" id="KW-0472">Membrane</keyword>
<sequence length="391" mass="44956">MNSPHLHSLVRLRAALSDVIYDSGELSGILKIDATLITDLITMAAISVTEDSVTIGENSEQITTLKFDRAQVYETAITFYTRSLDDGLYYDNPEELITAHPYRLPGKAYYIASLDYFSEDAVVPEIIMHYQNVIKLIALLSEVADYIKEAPGERDTLIYFEKSKLHLQLIYGKDDLRKIDFIDKLREQLFDAHDFTERRSIFRAELISYLKDTPTSGAFAKLLAMLNEVYEHYKKSHLLYLEKFSYQDLKSEVDKDQLDYMKKIYASVNDIQSKVIAVPAAFILIYTQFDFTGAQFLKNILLLTGAVLFSVLIEVLLRNQFGVLAYIEEEIEQLKTILKNKDTQLDLTEFLGSYGKLAPLINKQRNYLILFRIVTWLVPGATFLFLMIYSK</sequence>
<feature type="transmembrane region" description="Helical" evidence="1">
    <location>
        <begin position="369"/>
        <end position="389"/>
    </location>
</feature>
<protein>
    <submittedName>
        <fullName evidence="2">Uncharacterized protein</fullName>
    </submittedName>
</protein>
<keyword evidence="3" id="KW-1185">Reference proteome</keyword>
<proteinExistence type="predicted"/>
<reference evidence="2 3" key="1">
    <citation type="submission" date="2024-09" db="EMBL/GenBank/DDBJ databases">
        <authorList>
            <person name="Sun Q."/>
            <person name="Mori K."/>
        </authorList>
    </citation>
    <scope>NUCLEOTIDE SEQUENCE [LARGE SCALE GENOMIC DNA]</scope>
    <source>
        <strain evidence="2 3">NCAIM B.02415</strain>
    </source>
</reference>
<keyword evidence="1" id="KW-0812">Transmembrane</keyword>
<dbReference type="RefSeq" id="WP_377021246.1">
    <property type="nucleotide sequence ID" value="NZ_JBHLTS010000007.1"/>
</dbReference>
<evidence type="ECO:0000256" key="1">
    <source>
        <dbReference type="SAM" id="Phobius"/>
    </source>
</evidence>
<comment type="caution">
    <text evidence="2">The sequence shown here is derived from an EMBL/GenBank/DDBJ whole genome shotgun (WGS) entry which is preliminary data.</text>
</comment>
<gene>
    <name evidence="2" type="ORF">ACFFGT_04175</name>
</gene>
<evidence type="ECO:0000313" key="2">
    <source>
        <dbReference type="EMBL" id="MFC0513378.1"/>
    </source>
</evidence>